<name>A0A840N696_9BRAD</name>
<reference evidence="2 3" key="1">
    <citation type="submission" date="2020-08" db="EMBL/GenBank/DDBJ databases">
        <title>Genomic Encyclopedia of Type Strains, Phase IV (KMG-IV): sequencing the most valuable type-strain genomes for metagenomic binning, comparative biology and taxonomic classification.</title>
        <authorList>
            <person name="Goeker M."/>
        </authorList>
    </citation>
    <scope>NUCLEOTIDE SEQUENCE [LARGE SCALE GENOMIC DNA]</scope>
    <source>
        <strain evidence="2 3">DSM 17498</strain>
    </source>
</reference>
<feature type="region of interest" description="Disordered" evidence="1">
    <location>
        <begin position="51"/>
        <end position="72"/>
    </location>
</feature>
<dbReference type="RefSeq" id="WP_184084719.1">
    <property type="nucleotide sequence ID" value="NZ_JACHIJ010000003.1"/>
</dbReference>
<sequence>MRKVIEFDEGTYQALVQLGRDRMATLQELADESFADLLKKHGVPKDLREALRRSAQAPAAPAKRKKKTIRKK</sequence>
<accession>A0A840N696</accession>
<dbReference type="Proteomes" id="UP000521227">
    <property type="component" value="Unassembled WGS sequence"/>
</dbReference>
<protein>
    <submittedName>
        <fullName evidence="2">Uncharacterized protein</fullName>
    </submittedName>
</protein>
<organism evidence="2 3">
    <name type="scientific">Afipia massiliensis</name>
    <dbReference type="NCBI Taxonomy" id="211460"/>
    <lineage>
        <taxon>Bacteria</taxon>
        <taxon>Pseudomonadati</taxon>
        <taxon>Pseudomonadota</taxon>
        <taxon>Alphaproteobacteria</taxon>
        <taxon>Hyphomicrobiales</taxon>
        <taxon>Nitrobacteraceae</taxon>
        <taxon>Afipia</taxon>
    </lineage>
</organism>
<gene>
    <name evidence="2" type="ORF">HNQ36_002210</name>
</gene>
<evidence type="ECO:0000256" key="1">
    <source>
        <dbReference type="SAM" id="MobiDB-lite"/>
    </source>
</evidence>
<evidence type="ECO:0000313" key="2">
    <source>
        <dbReference type="EMBL" id="MBB5052236.1"/>
    </source>
</evidence>
<feature type="compositionally biased region" description="Basic residues" evidence="1">
    <location>
        <begin position="62"/>
        <end position="72"/>
    </location>
</feature>
<comment type="caution">
    <text evidence="2">The sequence shown here is derived from an EMBL/GenBank/DDBJ whole genome shotgun (WGS) entry which is preliminary data.</text>
</comment>
<dbReference type="AlphaFoldDB" id="A0A840N696"/>
<evidence type="ECO:0000313" key="3">
    <source>
        <dbReference type="Proteomes" id="UP000521227"/>
    </source>
</evidence>
<dbReference type="EMBL" id="JACHIJ010000003">
    <property type="protein sequence ID" value="MBB5052236.1"/>
    <property type="molecule type" value="Genomic_DNA"/>
</dbReference>
<proteinExistence type="predicted"/>